<dbReference type="KEGG" id="suam:BOO69_08230"/>
<organism evidence="2 3">
    <name type="scientific">Sulfitobacter alexandrii</name>
    <dbReference type="NCBI Taxonomy" id="1917485"/>
    <lineage>
        <taxon>Bacteria</taxon>
        <taxon>Pseudomonadati</taxon>
        <taxon>Pseudomonadota</taxon>
        <taxon>Alphaproteobacteria</taxon>
        <taxon>Rhodobacterales</taxon>
        <taxon>Roseobacteraceae</taxon>
        <taxon>Sulfitobacter</taxon>
    </lineage>
</organism>
<reference evidence="2 3" key="1">
    <citation type="submission" date="2016-11" db="EMBL/GenBank/DDBJ databases">
        <title>Complete genome sequence of Sulfitobacter sp. AM1-D1, a toxic bacteria associated with marine dinoflagellate Alexandrium minutum in East China Sea.</title>
        <authorList>
            <person name="Yang Q."/>
            <person name="Zhang X."/>
            <person name="Tian X."/>
        </authorList>
    </citation>
    <scope>NUCLEOTIDE SEQUENCE [LARGE SCALE GENOMIC DNA]</scope>
    <source>
        <strain evidence="2 3">AM1-D1</strain>
    </source>
</reference>
<keyword evidence="3" id="KW-1185">Reference proteome</keyword>
<evidence type="ECO:0000256" key="1">
    <source>
        <dbReference type="SAM" id="MobiDB-lite"/>
    </source>
</evidence>
<dbReference type="AlphaFoldDB" id="A0A1J0WGD8"/>
<protein>
    <submittedName>
        <fullName evidence="2">Uncharacterized protein</fullName>
    </submittedName>
</protein>
<evidence type="ECO:0000313" key="3">
    <source>
        <dbReference type="Proteomes" id="UP000181897"/>
    </source>
</evidence>
<sequence>MERGFDLLGDPIPEGRGQPGATGHIATAKNVNKVRWLLLAGWKKPKIAQELGISIPTLNKHYFKNRSIKDAVLLAAAEARGRTLLQLDQAAQAGSVPAMKELAKQARQVELDCLAKDLRTPKADPKPLGKKEQRKQDARPDGTWDFLPQSKEVH</sequence>
<proteinExistence type="predicted"/>
<gene>
    <name evidence="2" type="ORF">BOO69_08230</name>
</gene>
<dbReference type="STRING" id="1917485.BOO69_08230"/>
<evidence type="ECO:0000313" key="2">
    <source>
        <dbReference type="EMBL" id="APE43404.1"/>
    </source>
</evidence>
<feature type="region of interest" description="Disordered" evidence="1">
    <location>
        <begin position="116"/>
        <end position="154"/>
    </location>
</feature>
<name>A0A1J0WGD8_9RHOB</name>
<dbReference type="Proteomes" id="UP000181897">
    <property type="component" value="Chromosome"/>
</dbReference>
<feature type="region of interest" description="Disordered" evidence="1">
    <location>
        <begin position="1"/>
        <end position="23"/>
    </location>
</feature>
<dbReference type="RefSeq" id="WP_071971735.1">
    <property type="nucleotide sequence ID" value="NZ_CP018076.1"/>
</dbReference>
<dbReference type="OrthoDB" id="6039124at2"/>
<dbReference type="EMBL" id="CP018076">
    <property type="protein sequence ID" value="APE43404.1"/>
    <property type="molecule type" value="Genomic_DNA"/>
</dbReference>
<accession>A0A1J0WGD8</accession>
<feature type="compositionally biased region" description="Basic and acidic residues" evidence="1">
    <location>
        <begin position="116"/>
        <end position="142"/>
    </location>
</feature>